<proteinExistence type="predicted"/>
<reference evidence="1 2" key="1">
    <citation type="submission" date="2019-08" db="EMBL/GenBank/DDBJ databases">
        <title>Professor.</title>
        <authorList>
            <person name="Park J.S."/>
        </authorList>
    </citation>
    <scope>NUCLEOTIDE SEQUENCE [LARGE SCALE GENOMIC DNA]</scope>
    <source>
        <strain evidence="1 2">176CP5-101</strain>
    </source>
</reference>
<dbReference type="AlphaFoldDB" id="A0A5C8V0X6"/>
<gene>
    <name evidence="1" type="ORF">FVB32_09245</name>
</gene>
<evidence type="ECO:0000313" key="2">
    <source>
        <dbReference type="Proteomes" id="UP000321456"/>
    </source>
</evidence>
<dbReference type="Proteomes" id="UP000321456">
    <property type="component" value="Unassembled WGS sequence"/>
</dbReference>
<dbReference type="RefSeq" id="WP_222707960.1">
    <property type="nucleotide sequence ID" value="NZ_VRUR01000002.1"/>
</dbReference>
<keyword evidence="2" id="KW-1185">Reference proteome</keyword>
<name>A0A5C8V0X6_9FLAO</name>
<accession>A0A5C8V0X6</accession>
<organism evidence="1 2">
    <name type="scientific">Flagellimonas hymeniacidonis</name>
    <dbReference type="NCBI Taxonomy" id="2603628"/>
    <lineage>
        <taxon>Bacteria</taxon>
        <taxon>Pseudomonadati</taxon>
        <taxon>Bacteroidota</taxon>
        <taxon>Flavobacteriia</taxon>
        <taxon>Flavobacteriales</taxon>
        <taxon>Flavobacteriaceae</taxon>
        <taxon>Flagellimonas</taxon>
    </lineage>
</organism>
<dbReference type="EMBL" id="VRUR01000002">
    <property type="protein sequence ID" value="TXN34779.1"/>
    <property type="molecule type" value="Genomic_DNA"/>
</dbReference>
<protein>
    <submittedName>
        <fullName evidence="1">Uncharacterized protein</fullName>
    </submittedName>
</protein>
<comment type="caution">
    <text evidence="1">The sequence shown here is derived from an EMBL/GenBank/DDBJ whole genome shotgun (WGS) entry which is preliminary data.</text>
</comment>
<evidence type="ECO:0000313" key="1">
    <source>
        <dbReference type="EMBL" id="TXN34779.1"/>
    </source>
</evidence>
<sequence length="259" mass="29898">MNDYKYIIIPKKFDAYKTPNKYQTSTTIKYLFKQRGFNAVYDDALPDDLSNNRCLGLLVNLEDTSTLFNTKTTLVLRDCQSIEIFRTTEGRSKIKEFRAAYTDALKKSFSSFDGMEYKYTPKEKEEKKEVVEEPITVSFKNDVKSLEEKPKEKMEVQVATPENQSFKSMEPVSSNIKRADEVAEPISSDILYAQPIENGYQLVDSTPKVRLKLINTSVENVFLVDYEGKNGVVLKKGEKWYLEYSENGSKKLEELNIKF</sequence>